<evidence type="ECO:0000256" key="1">
    <source>
        <dbReference type="SAM" id="Phobius"/>
    </source>
</evidence>
<organism evidence="3 4">
    <name type="scientific">Methylobacter tundripaludum</name>
    <dbReference type="NCBI Taxonomy" id="173365"/>
    <lineage>
        <taxon>Bacteria</taxon>
        <taxon>Pseudomonadati</taxon>
        <taxon>Pseudomonadota</taxon>
        <taxon>Gammaproteobacteria</taxon>
        <taxon>Methylococcales</taxon>
        <taxon>Methylococcaceae</taxon>
        <taxon>Methylobacter</taxon>
    </lineage>
</organism>
<sequence>MAYDYSSLVQTTKRWAEQALAAGWINADAAQQLSDVDARSPETLFNHDGSRPLIVAFMGGTGVGKSSLLNRLAGKAIARAGVERPTSREVTLYHHHSVAIKHLPEQLPLAQIKTAEHDNESRKHVVWIDMPDFDSTEQSNKHQVLEWLPHIDVLIYVVSPERYRDEKAWRLLLAEGGRHAWLFVLNQWDRGQTEQYEDFKRQLHKAGFAEPIVFKTACGEGLQADEFAVLESTISSLATEHIVAQLEQRSSQIKKDELKQTLQNTGRVLGSESAFQQLPELWQDQWQRSAQVLQQGFAWPIQQLARHYADHAADLLSNPATARYAASGARFNLWDDWAEARFDDALDEFVINADQLGIPVTPLKQQLSALREKAPKIIQAQTELAARQALANPGNVLHRAFLKFMRLCEIILPLAAICWVGYQVFIGYYTSNMTEVAYLGVDFAVHSSLLIAITWLTPFFILKKLKPSLEKSALRGLNKGLNSAISMIDGEVLLAIENIGHQHAEQIKQLDGIIELCGVADAGRQSSIDSNSPLARMLID</sequence>
<proteinExistence type="predicted"/>
<keyword evidence="1" id="KW-0472">Membrane</keyword>
<dbReference type="PANTHER" id="PTHR42698">
    <property type="entry name" value="GTPASE ERA"/>
    <property type="match status" value="1"/>
</dbReference>
<comment type="caution">
    <text evidence="3">The sequence shown here is derived from an EMBL/GenBank/DDBJ whole genome shotgun (WGS) entry which is preliminary data.</text>
</comment>
<dbReference type="GO" id="GO:0005525">
    <property type="term" value="F:GTP binding"/>
    <property type="evidence" value="ECO:0007669"/>
    <property type="project" value="InterPro"/>
</dbReference>
<dbReference type="EMBL" id="PTIZ01000004">
    <property type="protein sequence ID" value="PPK76198.1"/>
    <property type="molecule type" value="Genomic_DNA"/>
</dbReference>
<keyword evidence="1" id="KW-1133">Transmembrane helix</keyword>
<dbReference type="GO" id="GO:0000028">
    <property type="term" value="P:ribosomal small subunit assembly"/>
    <property type="evidence" value="ECO:0007669"/>
    <property type="project" value="TreeGrafter"/>
</dbReference>
<dbReference type="CDD" id="cd00882">
    <property type="entry name" value="Ras_like_GTPase"/>
    <property type="match status" value="1"/>
</dbReference>
<dbReference type="PANTHER" id="PTHR42698:SF1">
    <property type="entry name" value="GTPASE ERA, MITOCHONDRIAL"/>
    <property type="match status" value="1"/>
</dbReference>
<dbReference type="GO" id="GO:0019843">
    <property type="term" value="F:rRNA binding"/>
    <property type="evidence" value="ECO:0007669"/>
    <property type="project" value="TreeGrafter"/>
</dbReference>
<dbReference type="Proteomes" id="UP000240010">
    <property type="component" value="Unassembled WGS sequence"/>
</dbReference>
<name>A0A2S6HFE1_9GAMM</name>
<dbReference type="RefSeq" id="WP_104428688.1">
    <property type="nucleotide sequence ID" value="NZ_PTIZ01000004.1"/>
</dbReference>
<evidence type="ECO:0000313" key="4">
    <source>
        <dbReference type="Proteomes" id="UP000240010"/>
    </source>
</evidence>
<evidence type="ECO:0000259" key="2">
    <source>
        <dbReference type="Pfam" id="PF01926"/>
    </source>
</evidence>
<dbReference type="InterPro" id="IPR006073">
    <property type="entry name" value="GTP-bd"/>
</dbReference>
<protein>
    <submittedName>
        <fullName evidence="3">50S ribosome-binding GTPase</fullName>
    </submittedName>
</protein>
<keyword evidence="1" id="KW-0812">Transmembrane</keyword>
<dbReference type="InterPro" id="IPR027417">
    <property type="entry name" value="P-loop_NTPase"/>
</dbReference>
<dbReference type="GO" id="GO:0043024">
    <property type="term" value="F:ribosomal small subunit binding"/>
    <property type="evidence" value="ECO:0007669"/>
    <property type="project" value="TreeGrafter"/>
</dbReference>
<dbReference type="GO" id="GO:0005829">
    <property type="term" value="C:cytosol"/>
    <property type="evidence" value="ECO:0007669"/>
    <property type="project" value="TreeGrafter"/>
</dbReference>
<dbReference type="Gene3D" id="3.40.50.300">
    <property type="entry name" value="P-loop containing nucleotide triphosphate hydrolases"/>
    <property type="match status" value="1"/>
</dbReference>
<reference evidence="3 4" key="1">
    <citation type="submission" date="2018-02" db="EMBL/GenBank/DDBJ databases">
        <title>Subsurface microbial communities from deep shales in Ohio and West Virginia, USA.</title>
        <authorList>
            <person name="Wrighton K."/>
        </authorList>
    </citation>
    <scope>NUCLEOTIDE SEQUENCE [LARGE SCALE GENOMIC DNA]</scope>
    <source>
        <strain evidence="3 4">OWC-DMM</strain>
    </source>
</reference>
<accession>A0A2S6HFE1</accession>
<dbReference type="SUPFAM" id="SSF52540">
    <property type="entry name" value="P-loop containing nucleoside triphosphate hydrolases"/>
    <property type="match status" value="1"/>
</dbReference>
<gene>
    <name evidence="3" type="ORF">B0F87_104290</name>
</gene>
<feature type="domain" description="G" evidence="2">
    <location>
        <begin position="55"/>
        <end position="168"/>
    </location>
</feature>
<feature type="transmembrane region" description="Helical" evidence="1">
    <location>
        <begin position="443"/>
        <end position="462"/>
    </location>
</feature>
<dbReference type="InterPro" id="IPR005662">
    <property type="entry name" value="GTPase_Era-like"/>
</dbReference>
<dbReference type="Pfam" id="PF01926">
    <property type="entry name" value="MMR_HSR1"/>
    <property type="match status" value="1"/>
</dbReference>
<feature type="transmembrane region" description="Helical" evidence="1">
    <location>
        <begin position="410"/>
        <end position="431"/>
    </location>
</feature>
<evidence type="ECO:0000313" key="3">
    <source>
        <dbReference type="EMBL" id="PPK76198.1"/>
    </source>
</evidence>
<dbReference type="AlphaFoldDB" id="A0A2S6HFE1"/>